<keyword evidence="6" id="KW-1185">Reference proteome</keyword>
<proteinExistence type="predicted"/>
<dbReference type="Proteomes" id="UP000263900">
    <property type="component" value="Chromosome"/>
</dbReference>
<dbReference type="RefSeq" id="WP_119051444.1">
    <property type="nucleotide sequence ID" value="NZ_CP032157.1"/>
</dbReference>
<protein>
    <submittedName>
        <fullName evidence="5">UpxY family transcription antiterminator</fullName>
    </submittedName>
</protein>
<gene>
    <name evidence="5" type="ORF">D3H65_16960</name>
</gene>
<keyword evidence="1" id="KW-0889">Transcription antitermination</keyword>
<feature type="domain" description="NusG-like N-terminal" evidence="4">
    <location>
        <begin position="4"/>
        <end position="101"/>
    </location>
</feature>
<dbReference type="SMART" id="SM00738">
    <property type="entry name" value="NGN"/>
    <property type="match status" value="1"/>
</dbReference>
<dbReference type="KEGG" id="pseg:D3H65_16960"/>
<dbReference type="EMBL" id="CP032157">
    <property type="protein sequence ID" value="AXY75563.1"/>
    <property type="molecule type" value="Genomic_DNA"/>
</dbReference>
<sequence>MRTGVQWYALYTKPFWEKKVAGLLAMHGIEHYCPLQRIQRKWSDRKKIIMEPLFKSYVFVRVPEKEQAVVKQVSGVLNFVNYLGKPAIIRDEEIDTIKHFLNEYRNIRLERMEFNVNDRVRIISGPLMTLEGDVLEVKHKTVKVLLPSLGFSMTAEIDKANLIK</sequence>
<reference evidence="5 6" key="1">
    <citation type="submission" date="2018-09" db="EMBL/GenBank/DDBJ databases">
        <title>Genome sequencing of strain 6GH32-13.</title>
        <authorList>
            <person name="Weon H.-Y."/>
            <person name="Heo J."/>
            <person name="Kwon S.-W."/>
        </authorList>
    </citation>
    <scope>NUCLEOTIDE SEQUENCE [LARGE SCALE GENOMIC DNA]</scope>
    <source>
        <strain evidence="5 6">5GH32-13</strain>
    </source>
</reference>
<evidence type="ECO:0000256" key="1">
    <source>
        <dbReference type="ARBA" id="ARBA00022814"/>
    </source>
</evidence>
<dbReference type="PANTHER" id="PTHR30265">
    <property type="entry name" value="RHO-INTERACTING TRANSCRIPTION TERMINATION FACTOR NUSG"/>
    <property type="match status" value="1"/>
</dbReference>
<dbReference type="OrthoDB" id="9796143at2"/>
<keyword evidence="2" id="KW-0805">Transcription regulation</keyword>
<evidence type="ECO:0000259" key="4">
    <source>
        <dbReference type="SMART" id="SM00738"/>
    </source>
</evidence>
<dbReference type="Gene3D" id="3.30.70.940">
    <property type="entry name" value="NusG, N-terminal domain"/>
    <property type="match status" value="1"/>
</dbReference>
<dbReference type="PANTHER" id="PTHR30265:SF4">
    <property type="entry name" value="KOW MOTIF FAMILY PROTEIN, EXPRESSED"/>
    <property type="match status" value="1"/>
</dbReference>
<dbReference type="GO" id="GO:0031564">
    <property type="term" value="P:transcription antitermination"/>
    <property type="evidence" value="ECO:0007669"/>
    <property type="project" value="UniProtKB-KW"/>
</dbReference>
<dbReference type="SUPFAM" id="SSF50104">
    <property type="entry name" value="Translation proteins SH3-like domain"/>
    <property type="match status" value="1"/>
</dbReference>
<dbReference type="SUPFAM" id="SSF82679">
    <property type="entry name" value="N-utilization substance G protein NusG, N-terminal domain"/>
    <property type="match status" value="1"/>
</dbReference>
<accession>A0A3B7MQE2</accession>
<dbReference type="InterPro" id="IPR008991">
    <property type="entry name" value="Translation_prot_SH3-like_sf"/>
</dbReference>
<dbReference type="CDD" id="cd09895">
    <property type="entry name" value="NGN_SP_UpxY"/>
    <property type="match status" value="1"/>
</dbReference>
<dbReference type="AlphaFoldDB" id="A0A3B7MQE2"/>
<dbReference type="NCBIfam" id="NF033644">
    <property type="entry name" value="antiterm_UpxY"/>
    <property type="match status" value="1"/>
</dbReference>
<dbReference type="CDD" id="cd06091">
    <property type="entry name" value="KOW_NusG"/>
    <property type="match status" value="1"/>
</dbReference>
<dbReference type="Pfam" id="PF02357">
    <property type="entry name" value="NusG"/>
    <property type="match status" value="1"/>
</dbReference>
<organism evidence="5 6">
    <name type="scientific">Paraflavitalea soli</name>
    <dbReference type="NCBI Taxonomy" id="2315862"/>
    <lineage>
        <taxon>Bacteria</taxon>
        <taxon>Pseudomonadati</taxon>
        <taxon>Bacteroidota</taxon>
        <taxon>Chitinophagia</taxon>
        <taxon>Chitinophagales</taxon>
        <taxon>Chitinophagaceae</taxon>
        <taxon>Paraflavitalea</taxon>
    </lineage>
</organism>
<name>A0A3B7MQE2_9BACT</name>
<dbReference type="InterPro" id="IPR043425">
    <property type="entry name" value="NusG-like"/>
</dbReference>
<evidence type="ECO:0000313" key="6">
    <source>
        <dbReference type="Proteomes" id="UP000263900"/>
    </source>
</evidence>
<dbReference type="InterPro" id="IPR006645">
    <property type="entry name" value="NGN-like_dom"/>
</dbReference>
<dbReference type="GO" id="GO:0006354">
    <property type="term" value="P:DNA-templated transcription elongation"/>
    <property type="evidence" value="ECO:0007669"/>
    <property type="project" value="InterPro"/>
</dbReference>
<dbReference type="InterPro" id="IPR036735">
    <property type="entry name" value="NGN_dom_sf"/>
</dbReference>
<evidence type="ECO:0000256" key="3">
    <source>
        <dbReference type="ARBA" id="ARBA00023163"/>
    </source>
</evidence>
<keyword evidence="3" id="KW-0804">Transcription</keyword>
<evidence type="ECO:0000313" key="5">
    <source>
        <dbReference type="EMBL" id="AXY75563.1"/>
    </source>
</evidence>
<evidence type="ECO:0000256" key="2">
    <source>
        <dbReference type="ARBA" id="ARBA00023015"/>
    </source>
</evidence>